<comment type="caution">
    <text evidence="3">The sequence shown here is derived from an EMBL/GenBank/DDBJ whole genome shotgun (WGS) entry which is preliminary data.</text>
</comment>
<keyword evidence="3" id="KW-0808">Transferase</keyword>
<accession>A0A918JHU5</accession>
<dbReference type="Gene3D" id="3.90.550.10">
    <property type="entry name" value="Spore Coat Polysaccharide Biosynthesis Protein SpsA, Chain A"/>
    <property type="match status" value="1"/>
</dbReference>
<dbReference type="AlphaFoldDB" id="A0A918JHU5"/>
<organism evidence="3 4">
    <name type="scientific">Alteromonas halophila</name>
    <dbReference type="NCBI Taxonomy" id="516698"/>
    <lineage>
        <taxon>Bacteria</taxon>
        <taxon>Pseudomonadati</taxon>
        <taxon>Pseudomonadota</taxon>
        <taxon>Gammaproteobacteria</taxon>
        <taxon>Alteromonadales</taxon>
        <taxon>Alteromonadaceae</taxon>
        <taxon>Alteromonas/Salinimonas group</taxon>
        <taxon>Alteromonas</taxon>
    </lineage>
</organism>
<dbReference type="Pfam" id="PF00535">
    <property type="entry name" value="Glycos_transf_2"/>
    <property type="match status" value="1"/>
</dbReference>
<evidence type="ECO:0000313" key="4">
    <source>
        <dbReference type="Proteomes" id="UP000631300"/>
    </source>
</evidence>
<keyword evidence="4" id="KW-1185">Reference proteome</keyword>
<dbReference type="InterPro" id="IPR001173">
    <property type="entry name" value="Glyco_trans_2-like"/>
</dbReference>
<dbReference type="PANTHER" id="PTHR22916">
    <property type="entry name" value="GLYCOSYLTRANSFERASE"/>
    <property type="match status" value="1"/>
</dbReference>
<dbReference type="SUPFAM" id="SSF53448">
    <property type="entry name" value="Nucleotide-diphospho-sugar transferases"/>
    <property type="match status" value="1"/>
</dbReference>
<dbReference type="GO" id="GO:0016758">
    <property type="term" value="F:hexosyltransferase activity"/>
    <property type="evidence" value="ECO:0007669"/>
    <property type="project" value="UniProtKB-ARBA"/>
</dbReference>
<evidence type="ECO:0000256" key="1">
    <source>
        <dbReference type="SAM" id="Coils"/>
    </source>
</evidence>
<dbReference type="InterPro" id="IPR029044">
    <property type="entry name" value="Nucleotide-diphossugar_trans"/>
</dbReference>
<dbReference type="RefSeq" id="WP_189404832.1">
    <property type="nucleotide sequence ID" value="NZ_BMXP01000003.1"/>
</dbReference>
<evidence type="ECO:0000313" key="3">
    <source>
        <dbReference type="EMBL" id="GGW82377.1"/>
    </source>
</evidence>
<sequence>MFLDIKPLVKDSVLPWEHTKVVKSKSTLPTLSVVIPVYNSGHFLEKTLRSLLFNDLTGVEIIIQDGGSNDNTHGIIHHYKSMFSQIYSEKDDGQSDAINKGYDKANGDILYWLNGDDIILPNTIKKVREYFAKHEECEVLVGDAYMTEIDFKPINHFKFNKEKLQFDYLIDYAKHHLIQPSVFFSRSAWEQCGPLDINDHYAMDADLFIGMARQYDFHHIPLDIAYSVYHEACKTRGARAESISALALVQAKHGGNEQAKATLGILTEMFNELQNKLKKLGSHESLLLKHDAIKLELEDLKSQQALKKELLLETDIELTQ</sequence>
<proteinExistence type="predicted"/>
<name>A0A918JHU5_9ALTE</name>
<feature type="domain" description="Glycosyltransferase 2-like" evidence="2">
    <location>
        <begin position="32"/>
        <end position="189"/>
    </location>
</feature>
<dbReference type="EMBL" id="BMXP01000003">
    <property type="protein sequence ID" value="GGW82377.1"/>
    <property type="molecule type" value="Genomic_DNA"/>
</dbReference>
<dbReference type="Proteomes" id="UP000631300">
    <property type="component" value="Unassembled WGS sequence"/>
</dbReference>
<feature type="coiled-coil region" evidence="1">
    <location>
        <begin position="256"/>
        <end position="303"/>
    </location>
</feature>
<evidence type="ECO:0000259" key="2">
    <source>
        <dbReference type="Pfam" id="PF00535"/>
    </source>
</evidence>
<gene>
    <name evidence="3" type="ORF">GCM10007391_14270</name>
</gene>
<dbReference type="PANTHER" id="PTHR22916:SF65">
    <property type="entry name" value="SLR1065 PROTEIN"/>
    <property type="match status" value="1"/>
</dbReference>
<protein>
    <submittedName>
        <fullName evidence="3">Glycosyl transferase</fullName>
    </submittedName>
</protein>
<reference evidence="3" key="1">
    <citation type="journal article" date="2014" name="Int. J. Syst. Evol. Microbiol.">
        <title>Complete genome sequence of Corynebacterium casei LMG S-19264T (=DSM 44701T), isolated from a smear-ripened cheese.</title>
        <authorList>
            <consortium name="US DOE Joint Genome Institute (JGI-PGF)"/>
            <person name="Walter F."/>
            <person name="Albersmeier A."/>
            <person name="Kalinowski J."/>
            <person name="Ruckert C."/>
        </authorList>
    </citation>
    <scope>NUCLEOTIDE SEQUENCE</scope>
    <source>
        <strain evidence="3">KCTC 22164</strain>
    </source>
</reference>
<reference evidence="3" key="2">
    <citation type="submission" date="2020-09" db="EMBL/GenBank/DDBJ databases">
        <authorList>
            <person name="Sun Q."/>
            <person name="Kim S."/>
        </authorList>
    </citation>
    <scope>NUCLEOTIDE SEQUENCE</scope>
    <source>
        <strain evidence="3">KCTC 22164</strain>
    </source>
</reference>
<keyword evidence="1" id="KW-0175">Coiled coil</keyword>
<dbReference type="CDD" id="cd06433">
    <property type="entry name" value="GT_2_WfgS_like"/>
    <property type="match status" value="1"/>
</dbReference>